<dbReference type="AlphaFoldDB" id="A0A4Z2FEX1"/>
<evidence type="ECO:0000313" key="2">
    <source>
        <dbReference type="EMBL" id="TNN39719.1"/>
    </source>
</evidence>
<evidence type="ECO:0000313" key="3">
    <source>
        <dbReference type="Proteomes" id="UP000314294"/>
    </source>
</evidence>
<name>A0A4Z2FEX1_9TELE</name>
<sequence length="157" mass="16627">MCLCHLELGDRSRAERSRPTPGGTSRCLTELTELRELRKCHYQAGVGPSAPVSHACLPSLPPASGPGLRAPAARRRVGPQREQPERRGEARAPLSSPPPARLFRLQVEGCRAAGCMSVCGRVVAAGGPDALMEAWRPRWRPGGPAGGPAGLMEALLP</sequence>
<evidence type="ECO:0000256" key="1">
    <source>
        <dbReference type="SAM" id="MobiDB-lite"/>
    </source>
</evidence>
<gene>
    <name evidence="2" type="ORF">EYF80_050125</name>
</gene>
<organism evidence="2 3">
    <name type="scientific">Liparis tanakae</name>
    <name type="common">Tanaka's snailfish</name>
    <dbReference type="NCBI Taxonomy" id="230148"/>
    <lineage>
        <taxon>Eukaryota</taxon>
        <taxon>Metazoa</taxon>
        <taxon>Chordata</taxon>
        <taxon>Craniata</taxon>
        <taxon>Vertebrata</taxon>
        <taxon>Euteleostomi</taxon>
        <taxon>Actinopterygii</taxon>
        <taxon>Neopterygii</taxon>
        <taxon>Teleostei</taxon>
        <taxon>Neoteleostei</taxon>
        <taxon>Acanthomorphata</taxon>
        <taxon>Eupercaria</taxon>
        <taxon>Perciformes</taxon>
        <taxon>Cottioidei</taxon>
        <taxon>Cottales</taxon>
        <taxon>Liparidae</taxon>
        <taxon>Liparis</taxon>
    </lineage>
</organism>
<feature type="region of interest" description="Disordered" evidence="1">
    <location>
        <begin position="51"/>
        <end position="99"/>
    </location>
</feature>
<dbReference type="Proteomes" id="UP000314294">
    <property type="component" value="Unassembled WGS sequence"/>
</dbReference>
<accession>A0A4Z2FEX1</accession>
<protein>
    <submittedName>
        <fullName evidence="2">Uncharacterized protein</fullName>
    </submittedName>
</protein>
<comment type="caution">
    <text evidence="2">The sequence shown here is derived from an EMBL/GenBank/DDBJ whole genome shotgun (WGS) entry which is preliminary data.</text>
</comment>
<proteinExistence type="predicted"/>
<dbReference type="EMBL" id="SRLO01001256">
    <property type="protein sequence ID" value="TNN39719.1"/>
    <property type="molecule type" value="Genomic_DNA"/>
</dbReference>
<reference evidence="2 3" key="1">
    <citation type="submission" date="2019-03" db="EMBL/GenBank/DDBJ databases">
        <title>First draft genome of Liparis tanakae, snailfish: a comprehensive survey of snailfish specific genes.</title>
        <authorList>
            <person name="Kim W."/>
            <person name="Song I."/>
            <person name="Jeong J.-H."/>
            <person name="Kim D."/>
            <person name="Kim S."/>
            <person name="Ryu S."/>
            <person name="Song J.Y."/>
            <person name="Lee S.K."/>
        </authorList>
    </citation>
    <scope>NUCLEOTIDE SEQUENCE [LARGE SCALE GENOMIC DNA]</scope>
    <source>
        <tissue evidence="2">Muscle</tissue>
    </source>
</reference>
<keyword evidence="3" id="KW-1185">Reference proteome</keyword>